<evidence type="ECO:0000313" key="2">
    <source>
        <dbReference type="EMBL" id="CAF1321088.1"/>
    </source>
</evidence>
<evidence type="ECO:0000313" key="3">
    <source>
        <dbReference type="Proteomes" id="UP000663852"/>
    </source>
</evidence>
<feature type="compositionally biased region" description="Basic residues" evidence="1">
    <location>
        <begin position="9"/>
        <end position="18"/>
    </location>
</feature>
<feature type="compositionally biased region" description="Low complexity" evidence="1">
    <location>
        <begin position="68"/>
        <end position="83"/>
    </location>
</feature>
<dbReference type="Proteomes" id="UP000663852">
    <property type="component" value="Unassembled WGS sequence"/>
</dbReference>
<gene>
    <name evidence="2" type="ORF">EDS130_LOCUS31666</name>
</gene>
<reference evidence="2" key="1">
    <citation type="submission" date="2021-02" db="EMBL/GenBank/DDBJ databases">
        <authorList>
            <person name="Nowell W R."/>
        </authorList>
    </citation>
    <scope>NUCLEOTIDE SEQUENCE</scope>
</reference>
<sequence length="151" mass="16826">MAEKDNQQIRRHSTRKGRTQAPPSFFQPRKSLSSPSSPIDKENLRGNSSRGRQLWNLAVESVLEHENSTNPSSISVNSSASGNQPIGWYNLTKRPIDKENLRGNSSRGRQLWNLAVESVLEHENSTNPSSISVNSSASGNQPIGWYNLTKR</sequence>
<protein>
    <submittedName>
        <fullName evidence="2">Uncharacterized protein</fullName>
    </submittedName>
</protein>
<name>A0A815EWP7_ADIRI</name>
<comment type="caution">
    <text evidence="2">The sequence shown here is derived from an EMBL/GenBank/DDBJ whole genome shotgun (WGS) entry which is preliminary data.</text>
</comment>
<dbReference type="EMBL" id="CAJNOJ010000235">
    <property type="protein sequence ID" value="CAF1321088.1"/>
    <property type="molecule type" value="Genomic_DNA"/>
</dbReference>
<accession>A0A815EWP7</accession>
<feature type="region of interest" description="Disordered" evidence="1">
    <location>
        <begin position="66"/>
        <end position="90"/>
    </location>
</feature>
<proteinExistence type="predicted"/>
<dbReference type="AlphaFoldDB" id="A0A815EWP7"/>
<feature type="region of interest" description="Disordered" evidence="1">
    <location>
        <begin position="1"/>
        <end position="51"/>
    </location>
</feature>
<organism evidence="2 3">
    <name type="scientific">Adineta ricciae</name>
    <name type="common">Rotifer</name>
    <dbReference type="NCBI Taxonomy" id="249248"/>
    <lineage>
        <taxon>Eukaryota</taxon>
        <taxon>Metazoa</taxon>
        <taxon>Spiralia</taxon>
        <taxon>Gnathifera</taxon>
        <taxon>Rotifera</taxon>
        <taxon>Eurotatoria</taxon>
        <taxon>Bdelloidea</taxon>
        <taxon>Adinetida</taxon>
        <taxon>Adinetidae</taxon>
        <taxon>Adineta</taxon>
    </lineage>
</organism>
<dbReference type="OrthoDB" id="10062429at2759"/>
<evidence type="ECO:0000256" key="1">
    <source>
        <dbReference type="SAM" id="MobiDB-lite"/>
    </source>
</evidence>